<sequence>MIQHNFPSEHTIESISSYLISLNKTINLHSILLNHYLSHTLHINTSPQAINYLSQHPDNDLMTYLQSLYSFSIEDFNAFTSHTTEIASQEDSTKEQLIQMSPEAFEIAVDCSVGRIPPSPLLPIIANLAAQKQLSDIKVRYVEERLPVPYSVALVKNKTYEYGGIDEKYIKQVIEWTETSKAEVVYNSDVDGRDTLSLNRSLCNRTNFSIFIVTGTTDVFGSFHGKSISSPPKSRWEAVQNDDKFFVFTCKNSFGIPMTRYLPNETNNSLIIFPNRGINLFTVFGCYQIGQFECSPMKKREFIKNFKDAPPCGTELFSGLRNDKFVAQKIIVFQLE</sequence>
<accession>A0ABQ0DJZ5</accession>
<comment type="caution">
    <text evidence="2">The sequence shown here is derived from an EMBL/GenBank/DDBJ whole genome shotgun (WGS) entry which is preliminary data.</text>
</comment>
<protein>
    <recommendedName>
        <fullName evidence="1">TLDc domain-containing protein</fullName>
    </recommendedName>
</protein>
<gene>
    <name evidence="2" type="ORF">ENUP19_0128G0030</name>
</gene>
<dbReference type="Pfam" id="PF07534">
    <property type="entry name" value="TLD"/>
    <property type="match status" value="1"/>
</dbReference>
<evidence type="ECO:0000313" key="2">
    <source>
        <dbReference type="EMBL" id="GAB1223053.1"/>
    </source>
</evidence>
<dbReference type="EMBL" id="BAAFRS010000128">
    <property type="protein sequence ID" value="GAB1223053.1"/>
    <property type="molecule type" value="Genomic_DNA"/>
</dbReference>
<reference evidence="2 3" key="1">
    <citation type="journal article" date="2019" name="PLoS Negl. Trop. Dis.">
        <title>Whole genome sequencing of Entamoeba nuttalli reveals mammalian host-related molecular signatures and a novel octapeptide-repeat surface protein.</title>
        <authorList>
            <person name="Tanaka M."/>
            <person name="Makiuchi T."/>
            <person name="Komiyama T."/>
            <person name="Shiina T."/>
            <person name="Osaki K."/>
            <person name="Tachibana H."/>
        </authorList>
    </citation>
    <scope>NUCLEOTIDE SEQUENCE [LARGE SCALE GENOMIC DNA]</scope>
    <source>
        <strain evidence="2 3">P19-061405</strain>
    </source>
</reference>
<keyword evidence="3" id="KW-1185">Reference proteome</keyword>
<dbReference type="Proteomes" id="UP001628156">
    <property type="component" value="Unassembled WGS sequence"/>
</dbReference>
<organism evidence="2 3">
    <name type="scientific">Entamoeba nuttalli</name>
    <dbReference type="NCBI Taxonomy" id="412467"/>
    <lineage>
        <taxon>Eukaryota</taxon>
        <taxon>Amoebozoa</taxon>
        <taxon>Evosea</taxon>
        <taxon>Archamoebae</taxon>
        <taxon>Mastigamoebida</taxon>
        <taxon>Entamoebidae</taxon>
        <taxon>Entamoeba</taxon>
    </lineage>
</organism>
<proteinExistence type="predicted"/>
<dbReference type="InterPro" id="IPR006571">
    <property type="entry name" value="TLDc_dom"/>
</dbReference>
<feature type="domain" description="TLDc" evidence="1">
    <location>
        <begin position="169"/>
        <end position="289"/>
    </location>
</feature>
<name>A0ABQ0DJZ5_9EUKA</name>
<evidence type="ECO:0000313" key="3">
    <source>
        <dbReference type="Proteomes" id="UP001628156"/>
    </source>
</evidence>
<evidence type="ECO:0000259" key="1">
    <source>
        <dbReference type="Pfam" id="PF07534"/>
    </source>
</evidence>